<dbReference type="Proteomes" id="UP000321577">
    <property type="component" value="Unassembled WGS sequence"/>
</dbReference>
<comment type="caution">
    <text evidence="2">The sequence shown here is derived from an EMBL/GenBank/DDBJ whole genome shotgun (WGS) entry which is preliminary data.</text>
</comment>
<keyword evidence="1" id="KW-0812">Transmembrane</keyword>
<accession>A0A512ME13</accession>
<evidence type="ECO:0008006" key="4">
    <source>
        <dbReference type="Google" id="ProtNLM"/>
    </source>
</evidence>
<keyword evidence="3" id="KW-1185">Reference proteome</keyword>
<feature type="transmembrane region" description="Helical" evidence="1">
    <location>
        <begin position="32"/>
        <end position="50"/>
    </location>
</feature>
<evidence type="ECO:0000313" key="3">
    <source>
        <dbReference type="Proteomes" id="UP000321577"/>
    </source>
</evidence>
<name>A0A512ME13_9BACT</name>
<evidence type="ECO:0000256" key="1">
    <source>
        <dbReference type="SAM" id="Phobius"/>
    </source>
</evidence>
<protein>
    <recommendedName>
        <fullName evidence="4">PEP-CTERM protein-sorting domain-containing protein</fullName>
    </recommendedName>
</protein>
<organism evidence="2 3">
    <name type="scientific">Brevifollis gellanilyticus</name>
    <dbReference type="NCBI Taxonomy" id="748831"/>
    <lineage>
        <taxon>Bacteria</taxon>
        <taxon>Pseudomonadati</taxon>
        <taxon>Verrucomicrobiota</taxon>
        <taxon>Verrucomicrobiia</taxon>
        <taxon>Verrucomicrobiales</taxon>
        <taxon>Verrucomicrobiaceae</taxon>
    </lineage>
</organism>
<dbReference type="EMBL" id="BKAG01000039">
    <property type="protein sequence ID" value="GEP44974.1"/>
    <property type="molecule type" value="Genomic_DNA"/>
</dbReference>
<proteinExistence type="predicted"/>
<sequence>MKAAATPNVDEGAMTAAIPTELLLPPTDPARSMVLGAGILAVAYTYRRVWLNFAPGRKQ</sequence>
<gene>
    <name evidence="2" type="ORF">BGE01nite_42650</name>
</gene>
<keyword evidence="1" id="KW-0472">Membrane</keyword>
<keyword evidence="1" id="KW-1133">Transmembrane helix</keyword>
<reference evidence="2 3" key="1">
    <citation type="submission" date="2019-07" db="EMBL/GenBank/DDBJ databases">
        <title>Whole genome shotgun sequence of Brevifollis gellanilyticus NBRC 108608.</title>
        <authorList>
            <person name="Hosoyama A."/>
            <person name="Uohara A."/>
            <person name="Ohji S."/>
            <person name="Ichikawa N."/>
        </authorList>
    </citation>
    <scope>NUCLEOTIDE SEQUENCE [LARGE SCALE GENOMIC DNA]</scope>
    <source>
        <strain evidence="2 3">NBRC 108608</strain>
    </source>
</reference>
<dbReference type="AlphaFoldDB" id="A0A512ME13"/>
<evidence type="ECO:0000313" key="2">
    <source>
        <dbReference type="EMBL" id="GEP44974.1"/>
    </source>
</evidence>